<organism evidence="1 2">
    <name type="scientific">Polarella glacialis</name>
    <name type="common">Dinoflagellate</name>
    <dbReference type="NCBI Taxonomy" id="89957"/>
    <lineage>
        <taxon>Eukaryota</taxon>
        <taxon>Sar</taxon>
        <taxon>Alveolata</taxon>
        <taxon>Dinophyceae</taxon>
        <taxon>Suessiales</taxon>
        <taxon>Suessiaceae</taxon>
        <taxon>Polarella</taxon>
    </lineage>
</organism>
<evidence type="ECO:0000313" key="2">
    <source>
        <dbReference type="Proteomes" id="UP000654075"/>
    </source>
</evidence>
<protein>
    <submittedName>
        <fullName evidence="1">Uncharacterized protein</fullName>
    </submittedName>
</protein>
<evidence type="ECO:0000313" key="1">
    <source>
        <dbReference type="EMBL" id="CAE8636679.1"/>
    </source>
</evidence>
<accession>A0A813HFJ6</accession>
<dbReference type="Proteomes" id="UP000654075">
    <property type="component" value="Unassembled WGS sequence"/>
</dbReference>
<keyword evidence="2" id="KW-1185">Reference proteome</keyword>
<comment type="caution">
    <text evidence="1">The sequence shown here is derived from an EMBL/GenBank/DDBJ whole genome shotgun (WGS) entry which is preliminary data.</text>
</comment>
<reference evidence="1" key="1">
    <citation type="submission" date="2021-02" db="EMBL/GenBank/DDBJ databases">
        <authorList>
            <person name="Dougan E. K."/>
            <person name="Rhodes N."/>
            <person name="Thang M."/>
            <person name="Chan C."/>
        </authorList>
    </citation>
    <scope>NUCLEOTIDE SEQUENCE</scope>
</reference>
<gene>
    <name evidence="1" type="ORF">PGLA1383_LOCUS52082</name>
</gene>
<name>A0A813HFJ6_POLGL</name>
<proteinExistence type="predicted"/>
<dbReference type="AlphaFoldDB" id="A0A813HFJ6"/>
<sequence>MVPSALTTASTHVAIVDAAVFCPRPPPLRRPPPIGEASDGLRSAMLISTGVAAPVVAIAVAQLRRSRRPSQLSTQRCRLVQLLAQDSAREDIESLSGAEDLVLAQGGPAQEDENPIQWLVGMISGVHPSMREGEKEEAWCSSWAICQSTLPQV</sequence>
<dbReference type="EMBL" id="CAJNNV010031529">
    <property type="protein sequence ID" value="CAE8636679.1"/>
    <property type="molecule type" value="Genomic_DNA"/>
</dbReference>